<gene>
    <name evidence="1" type="ORF">BSL82_11585</name>
</gene>
<keyword evidence="2" id="KW-1185">Reference proteome</keyword>
<protein>
    <submittedName>
        <fullName evidence="1">Uncharacterized protein</fullName>
    </submittedName>
</protein>
<dbReference type="Proteomes" id="UP000182063">
    <property type="component" value="Chromosome"/>
</dbReference>
<name>A0A1L3ZW69_9SPHN</name>
<organism evidence="1 2">
    <name type="scientific">Tardibacter chloracetimidivorans</name>
    <dbReference type="NCBI Taxonomy" id="1921510"/>
    <lineage>
        <taxon>Bacteria</taxon>
        <taxon>Pseudomonadati</taxon>
        <taxon>Pseudomonadota</taxon>
        <taxon>Alphaproteobacteria</taxon>
        <taxon>Sphingomonadales</taxon>
        <taxon>Sphingomonadaceae</taxon>
        <taxon>Tardibacter</taxon>
    </lineage>
</organism>
<dbReference type="EMBL" id="CP018221">
    <property type="protein sequence ID" value="API59877.1"/>
    <property type="molecule type" value="Genomic_DNA"/>
</dbReference>
<reference evidence="2" key="1">
    <citation type="submission" date="2016-11" db="EMBL/GenBank/DDBJ databases">
        <title>Complete Genome Sequence of alachlor-degrading Sphingomonas sp. strain JJ-A5.</title>
        <authorList>
            <person name="Lee H."/>
            <person name="Ka J.-O."/>
        </authorList>
    </citation>
    <scope>NUCLEOTIDE SEQUENCE [LARGE SCALE GENOMIC DNA]</scope>
    <source>
        <strain evidence="2">JJ-A5</strain>
    </source>
</reference>
<sequence length="87" mass="9833">MVRPPRIYYPAQRHEIGDRRLVALSQGLENLTKPLGGIGLTDTLGYGVDENRRNTLADALRRLDLAAHFDIAQDSEYKRRRDRGAAT</sequence>
<dbReference type="AlphaFoldDB" id="A0A1L3ZW69"/>
<proteinExistence type="predicted"/>
<accession>A0A1L3ZW69</accession>
<evidence type="ECO:0000313" key="2">
    <source>
        <dbReference type="Proteomes" id="UP000182063"/>
    </source>
</evidence>
<evidence type="ECO:0000313" key="1">
    <source>
        <dbReference type="EMBL" id="API59877.1"/>
    </source>
</evidence>
<dbReference type="KEGG" id="sphj:BSL82_11585"/>